<gene>
    <name evidence="2" type="ORF">B7P43_G13807</name>
</gene>
<evidence type="ECO:0000313" key="3">
    <source>
        <dbReference type="Proteomes" id="UP000235965"/>
    </source>
</evidence>
<evidence type="ECO:0000256" key="1">
    <source>
        <dbReference type="SAM" id="SignalP"/>
    </source>
</evidence>
<accession>A0A2J7R9K4</accession>
<sequence>MMVATDNIAFWVITWCTLETACVVCCKSESMVDFFQTTNVISLKTALFKLDLRFLQQWL</sequence>
<dbReference type="EMBL" id="NEVH01006582">
    <property type="protein sequence ID" value="PNF37511.1"/>
    <property type="molecule type" value="Genomic_DNA"/>
</dbReference>
<dbReference type="Proteomes" id="UP000235965">
    <property type="component" value="Unassembled WGS sequence"/>
</dbReference>
<feature type="chain" id="PRO_5014347435" evidence="1">
    <location>
        <begin position="17"/>
        <end position="59"/>
    </location>
</feature>
<organism evidence="2 3">
    <name type="scientific">Cryptotermes secundus</name>
    <dbReference type="NCBI Taxonomy" id="105785"/>
    <lineage>
        <taxon>Eukaryota</taxon>
        <taxon>Metazoa</taxon>
        <taxon>Ecdysozoa</taxon>
        <taxon>Arthropoda</taxon>
        <taxon>Hexapoda</taxon>
        <taxon>Insecta</taxon>
        <taxon>Pterygota</taxon>
        <taxon>Neoptera</taxon>
        <taxon>Polyneoptera</taxon>
        <taxon>Dictyoptera</taxon>
        <taxon>Blattodea</taxon>
        <taxon>Blattoidea</taxon>
        <taxon>Termitoidae</taxon>
        <taxon>Kalotermitidae</taxon>
        <taxon>Cryptotermitinae</taxon>
        <taxon>Cryptotermes</taxon>
    </lineage>
</organism>
<proteinExistence type="predicted"/>
<keyword evidence="1" id="KW-0732">Signal</keyword>
<reference evidence="2 3" key="1">
    <citation type="submission" date="2017-12" db="EMBL/GenBank/DDBJ databases">
        <title>Hemimetabolous genomes reveal molecular basis of termite eusociality.</title>
        <authorList>
            <person name="Harrison M.C."/>
            <person name="Jongepier E."/>
            <person name="Robertson H.M."/>
            <person name="Arning N."/>
            <person name="Bitard-Feildel T."/>
            <person name="Chao H."/>
            <person name="Childers C.P."/>
            <person name="Dinh H."/>
            <person name="Doddapaneni H."/>
            <person name="Dugan S."/>
            <person name="Gowin J."/>
            <person name="Greiner C."/>
            <person name="Han Y."/>
            <person name="Hu H."/>
            <person name="Hughes D.S.T."/>
            <person name="Huylmans A.-K."/>
            <person name="Kemena C."/>
            <person name="Kremer L.P.M."/>
            <person name="Lee S.L."/>
            <person name="Lopez-Ezquerra A."/>
            <person name="Mallet L."/>
            <person name="Monroy-Kuhn J.M."/>
            <person name="Moser A."/>
            <person name="Murali S.C."/>
            <person name="Muzny D.M."/>
            <person name="Otani S."/>
            <person name="Piulachs M.-D."/>
            <person name="Poelchau M."/>
            <person name="Qu J."/>
            <person name="Schaub F."/>
            <person name="Wada-Katsumata A."/>
            <person name="Worley K.C."/>
            <person name="Xie Q."/>
            <person name="Ylla G."/>
            <person name="Poulsen M."/>
            <person name="Gibbs R.A."/>
            <person name="Schal C."/>
            <person name="Richards S."/>
            <person name="Belles X."/>
            <person name="Korb J."/>
            <person name="Bornberg-Bauer E."/>
        </authorList>
    </citation>
    <scope>NUCLEOTIDE SEQUENCE [LARGE SCALE GENOMIC DNA]</scope>
    <source>
        <tissue evidence="2">Whole body</tissue>
    </source>
</reference>
<dbReference type="InParanoid" id="A0A2J7R9K4"/>
<protein>
    <submittedName>
        <fullName evidence="2">Uncharacterized protein</fullName>
    </submittedName>
</protein>
<comment type="caution">
    <text evidence="2">The sequence shown here is derived from an EMBL/GenBank/DDBJ whole genome shotgun (WGS) entry which is preliminary data.</text>
</comment>
<dbReference type="AlphaFoldDB" id="A0A2J7R9K4"/>
<keyword evidence="3" id="KW-1185">Reference proteome</keyword>
<name>A0A2J7R9K4_9NEOP</name>
<feature type="signal peptide" evidence="1">
    <location>
        <begin position="1"/>
        <end position="16"/>
    </location>
</feature>
<evidence type="ECO:0000313" key="2">
    <source>
        <dbReference type="EMBL" id="PNF37511.1"/>
    </source>
</evidence>